<evidence type="ECO:0000256" key="1">
    <source>
        <dbReference type="ARBA" id="ARBA00004236"/>
    </source>
</evidence>
<dbReference type="InterPro" id="IPR038266">
    <property type="entry name" value="NapC/NirT_cytc_sf"/>
</dbReference>
<comment type="similarity">
    <text evidence="2">Belongs to the NapC/NirT/NrfH family.</text>
</comment>
<evidence type="ECO:0000259" key="13">
    <source>
        <dbReference type="Pfam" id="PF03264"/>
    </source>
</evidence>
<organism evidence="14 15">
    <name type="scientific">Campylobacter suis</name>
    <dbReference type="NCBI Taxonomy" id="2790657"/>
    <lineage>
        <taxon>Bacteria</taxon>
        <taxon>Pseudomonadati</taxon>
        <taxon>Campylobacterota</taxon>
        <taxon>Epsilonproteobacteria</taxon>
        <taxon>Campylobacterales</taxon>
        <taxon>Campylobacteraceae</taxon>
        <taxon>Campylobacter</taxon>
    </lineage>
</organism>
<dbReference type="PANTHER" id="PTHR30333">
    <property type="entry name" value="CYTOCHROME C-TYPE PROTEIN"/>
    <property type="match status" value="1"/>
</dbReference>
<keyword evidence="9 12" id="KW-1133">Transmembrane helix</keyword>
<evidence type="ECO:0000313" key="14">
    <source>
        <dbReference type="EMBL" id="CAD7289233.1"/>
    </source>
</evidence>
<evidence type="ECO:0000256" key="10">
    <source>
        <dbReference type="ARBA" id="ARBA00023004"/>
    </source>
</evidence>
<sequence>MDGGNTMKISKKVLAAIILVSGIIGFLVVLPVHYALEETSGDKFCVVCHEMDPMVMSYQHDVHSGKGATGTKAKCVDCHIPHDNLAKYVLTKAKNGIVEGYVHFFGDPDSIDWHKNRKNRESYVFDNGCMSCHTDILTTTASSQQAKKMHAHYTKLLNTDKEIKCVSCHTTTGHGGQMRNYLEYYKPTLKIYENKMLGERIKAKQEFFGKDYELSKEEREYLEKNTNKKSGH</sequence>
<keyword evidence="10" id="KW-0408">Iron</keyword>
<keyword evidence="8" id="KW-0249">Electron transport</keyword>
<dbReference type="EMBL" id="CAJHOE010000007">
    <property type="protein sequence ID" value="CAD7289233.1"/>
    <property type="molecule type" value="Genomic_DNA"/>
</dbReference>
<evidence type="ECO:0000256" key="5">
    <source>
        <dbReference type="ARBA" id="ARBA00022617"/>
    </source>
</evidence>
<keyword evidence="11 12" id="KW-0472">Membrane</keyword>
<evidence type="ECO:0000313" key="15">
    <source>
        <dbReference type="Proteomes" id="UP000789359"/>
    </source>
</evidence>
<keyword evidence="6 12" id="KW-0812">Transmembrane</keyword>
<dbReference type="SUPFAM" id="SSF48695">
    <property type="entry name" value="Multiheme cytochromes"/>
    <property type="match status" value="1"/>
</dbReference>
<evidence type="ECO:0000256" key="6">
    <source>
        <dbReference type="ARBA" id="ARBA00022692"/>
    </source>
</evidence>
<evidence type="ECO:0000256" key="12">
    <source>
        <dbReference type="SAM" id="Phobius"/>
    </source>
</evidence>
<gene>
    <name evidence="14" type="ORF">LMG8286_01710</name>
</gene>
<evidence type="ECO:0000256" key="11">
    <source>
        <dbReference type="ARBA" id="ARBA00023136"/>
    </source>
</evidence>
<name>A0ABN7K9L1_9BACT</name>
<accession>A0ABN7K9L1</accession>
<dbReference type="Gene3D" id="1.10.3820.10">
    <property type="entry name" value="Di-heme elbow motif domain"/>
    <property type="match status" value="1"/>
</dbReference>
<evidence type="ECO:0000256" key="9">
    <source>
        <dbReference type="ARBA" id="ARBA00022989"/>
    </source>
</evidence>
<dbReference type="PANTHER" id="PTHR30333:SF1">
    <property type="entry name" value="CYTOCHROME C-TYPE PROTEIN NAPC"/>
    <property type="match status" value="1"/>
</dbReference>
<proteinExistence type="inferred from homology"/>
<comment type="subcellular location">
    <subcellularLocation>
        <location evidence="1">Cell membrane</location>
    </subcellularLocation>
</comment>
<dbReference type="InterPro" id="IPR036280">
    <property type="entry name" value="Multihaem_cyt_sf"/>
</dbReference>
<keyword evidence="15" id="KW-1185">Reference proteome</keyword>
<keyword evidence="3" id="KW-0813">Transport</keyword>
<evidence type="ECO:0000256" key="8">
    <source>
        <dbReference type="ARBA" id="ARBA00022982"/>
    </source>
</evidence>
<evidence type="ECO:0000256" key="7">
    <source>
        <dbReference type="ARBA" id="ARBA00022723"/>
    </source>
</evidence>
<evidence type="ECO:0000256" key="3">
    <source>
        <dbReference type="ARBA" id="ARBA00022448"/>
    </source>
</evidence>
<dbReference type="InterPro" id="IPR051174">
    <property type="entry name" value="Cytochrome_c-type_ET"/>
</dbReference>
<evidence type="ECO:0000256" key="4">
    <source>
        <dbReference type="ARBA" id="ARBA00022475"/>
    </source>
</evidence>
<dbReference type="InterPro" id="IPR005126">
    <property type="entry name" value="NapC/NirT_cyt_c_N"/>
</dbReference>
<keyword evidence="7" id="KW-0479">Metal-binding</keyword>
<keyword evidence="5" id="KW-0349">Heme</keyword>
<keyword evidence="4" id="KW-1003">Cell membrane</keyword>
<dbReference type="Pfam" id="PF03264">
    <property type="entry name" value="Cytochrom_NNT"/>
    <property type="match status" value="1"/>
</dbReference>
<comment type="caution">
    <text evidence="14">The sequence shown here is derived from an EMBL/GenBank/DDBJ whole genome shotgun (WGS) entry which is preliminary data.</text>
</comment>
<evidence type="ECO:0000256" key="2">
    <source>
        <dbReference type="ARBA" id="ARBA00007395"/>
    </source>
</evidence>
<dbReference type="Proteomes" id="UP000789359">
    <property type="component" value="Unassembled WGS sequence"/>
</dbReference>
<protein>
    <recommendedName>
        <fullName evidence="13">NapC/NirT cytochrome c N-terminal domain-containing protein</fullName>
    </recommendedName>
</protein>
<feature type="transmembrane region" description="Helical" evidence="12">
    <location>
        <begin position="12"/>
        <end position="36"/>
    </location>
</feature>
<feature type="domain" description="NapC/NirT cytochrome c N-terminal" evidence="13">
    <location>
        <begin position="10"/>
        <end position="174"/>
    </location>
</feature>
<reference evidence="14 15" key="1">
    <citation type="submission" date="2020-11" db="EMBL/GenBank/DDBJ databases">
        <authorList>
            <person name="Peeters C."/>
        </authorList>
    </citation>
    <scope>NUCLEOTIDE SEQUENCE [LARGE SCALE GENOMIC DNA]</scope>
    <source>
        <strain evidence="14 15">LMG 8286</strain>
    </source>
</reference>